<dbReference type="PANTHER" id="PTHR15451">
    <property type="entry name" value="ERGOSTEROL BIOSYNTHETIC PROTEIN 28-RELATED"/>
    <property type="match status" value="1"/>
</dbReference>
<organism evidence="14 15">
    <name type="scientific">Apiospora marii</name>
    <dbReference type="NCBI Taxonomy" id="335849"/>
    <lineage>
        <taxon>Eukaryota</taxon>
        <taxon>Fungi</taxon>
        <taxon>Dikarya</taxon>
        <taxon>Ascomycota</taxon>
        <taxon>Pezizomycotina</taxon>
        <taxon>Sordariomycetes</taxon>
        <taxon>Xylariomycetidae</taxon>
        <taxon>Amphisphaeriales</taxon>
        <taxon>Apiosporaceae</taxon>
        <taxon>Apiospora</taxon>
    </lineage>
</organism>
<keyword evidence="7 13" id="KW-1133">Transmembrane helix</keyword>
<dbReference type="InterPro" id="IPR005352">
    <property type="entry name" value="Erg28"/>
</dbReference>
<evidence type="ECO:0000313" key="15">
    <source>
        <dbReference type="Proteomes" id="UP001396898"/>
    </source>
</evidence>
<evidence type="ECO:0000256" key="5">
    <source>
        <dbReference type="ARBA" id="ARBA00022824"/>
    </source>
</evidence>
<comment type="subcellular location">
    <subcellularLocation>
        <location evidence="1">Endoplasmic reticulum membrane</location>
        <topology evidence="1">Multi-pass membrane protein</topology>
    </subcellularLocation>
</comment>
<gene>
    <name evidence="14" type="ORF">PG991_003394</name>
</gene>
<comment type="caution">
    <text evidence="14">The sequence shown here is derived from an EMBL/GenBank/DDBJ whole genome shotgun (WGS) entry which is preliminary data.</text>
</comment>
<comment type="similarity">
    <text evidence="2">Belongs to the ERG28 family.</text>
</comment>
<name>A0ABR1S4Q5_9PEZI</name>
<dbReference type="EMBL" id="JAQQWI010000007">
    <property type="protein sequence ID" value="KAK8026338.1"/>
    <property type="molecule type" value="Genomic_DNA"/>
</dbReference>
<keyword evidence="12" id="KW-0753">Steroid metabolism</keyword>
<evidence type="ECO:0000256" key="6">
    <source>
        <dbReference type="ARBA" id="ARBA00022955"/>
    </source>
</evidence>
<proteinExistence type="inferred from homology"/>
<evidence type="ECO:0000256" key="4">
    <source>
        <dbReference type="ARBA" id="ARBA00022692"/>
    </source>
</evidence>
<evidence type="ECO:0000256" key="10">
    <source>
        <dbReference type="ARBA" id="ARBA00023136"/>
    </source>
</evidence>
<keyword evidence="10 13" id="KW-0472">Membrane</keyword>
<keyword evidence="11" id="KW-1207">Sterol metabolism</keyword>
<keyword evidence="15" id="KW-1185">Reference proteome</keyword>
<evidence type="ECO:0000256" key="7">
    <source>
        <dbReference type="ARBA" id="ARBA00022989"/>
    </source>
</evidence>
<evidence type="ECO:0008006" key="16">
    <source>
        <dbReference type="Google" id="ProtNLM"/>
    </source>
</evidence>
<dbReference type="Proteomes" id="UP001396898">
    <property type="component" value="Unassembled WGS sequence"/>
</dbReference>
<keyword evidence="9" id="KW-0443">Lipid metabolism</keyword>
<dbReference type="Pfam" id="PF03694">
    <property type="entry name" value="Erg28"/>
    <property type="match status" value="1"/>
</dbReference>
<feature type="transmembrane region" description="Helical" evidence="13">
    <location>
        <begin position="12"/>
        <end position="32"/>
    </location>
</feature>
<keyword evidence="3" id="KW-0444">Lipid biosynthesis</keyword>
<sequence length="137" mass="15008">MASSLLPQSPGFLPYYLIYSGVSAILHSVACYRLEPARSLQAFSGPARPPLTGLLARVYATKNLYTGLIRLYAAYHVADNPQLYDLAACTFAGVLWLYGTELAVYGTVRLREASVPFVTAGAGLVWMLVQRGWYRGL</sequence>
<evidence type="ECO:0000256" key="11">
    <source>
        <dbReference type="ARBA" id="ARBA00023166"/>
    </source>
</evidence>
<evidence type="ECO:0000256" key="12">
    <source>
        <dbReference type="ARBA" id="ARBA00023221"/>
    </source>
</evidence>
<accession>A0ABR1S4Q5</accession>
<keyword evidence="8" id="KW-0756">Sterol biosynthesis</keyword>
<keyword evidence="6" id="KW-0752">Steroid biosynthesis</keyword>
<evidence type="ECO:0000256" key="13">
    <source>
        <dbReference type="SAM" id="Phobius"/>
    </source>
</evidence>
<keyword evidence="4 13" id="KW-0812">Transmembrane</keyword>
<evidence type="ECO:0000256" key="9">
    <source>
        <dbReference type="ARBA" id="ARBA00023098"/>
    </source>
</evidence>
<protein>
    <recommendedName>
        <fullName evidence="16">Ergosterol biosynthesis protein</fullName>
    </recommendedName>
</protein>
<evidence type="ECO:0000256" key="1">
    <source>
        <dbReference type="ARBA" id="ARBA00004477"/>
    </source>
</evidence>
<evidence type="ECO:0000256" key="3">
    <source>
        <dbReference type="ARBA" id="ARBA00022516"/>
    </source>
</evidence>
<evidence type="ECO:0000313" key="14">
    <source>
        <dbReference type="EMBL" id="KAK8026338.1"/>
    </source>
</evidence>
<reference evidence="14 15" key="1">
    <citation type="submission" date="2023-01" db="EMBL/GenBank/DDBJ databases">
        <title>Analysis of 21 Apiospora genomes using comparative genomics revels a genus with tremendous synthesis potential of carbohydrate active enzymes and secondary metabolites.</title>
        <authorList>
            <person name="Sorensen T."/>
        </authorList>
    </citation>
    <scope>NUCLEOTIDE SEQUENCE [LARGE SCALE GENOMIC DNA]</scope>
    <source>
        <strain evidence="14 15">CBS 20057</strain>
    </source>
</reference>
<evidence type="ECO:0000256" key="2">
    <source>
        <dbReference type="ARBA" id="ARBA00005377"/>
    </source>
</evidence>
<dbReference type="PANTHER" id="PTHR15451:SF19">
    <property type="entry name" value="ERGOSTEROL BIOSYNTHETIC PROTEIN 28 HOMOLOG"/>
    <property type="match status" value="1"/>
</dbReference>
<evidence type="ECO:0000256" key="8">
    <source>
        <dbReference type="ARBA" id="ARBA00023011"/>
    </source>
</evidence>
<keyword evidence="5" id="KW-0256">Endoplasmic reticulum</keyword>